<evidence type="ECO:0000259" key="11">
    <source>
        <dbReference type="Pfam" id="PF02880"/>
    </source>
</evidence>
<feature type="domain" description="Alpha-D-phosphohexomutase alpha/beta/alpha" evidence="9">
    <location>
        <begin position="43"/>
        <end position="182"/>
    </location>
</feature>
<feature type="domain" description="Alpha-D-phosphohexomutase alpha/beta/alpha" evidence="10">
    <location>
        <begin position="205"/>
        <end position="308"/>
    </location>
</feature>
<protein>
    <submittedName>
        <fullName evidence="12">Phosphomannomutase</fullName>
    </submittedName>
</protein>
<dbReference type="SUPFAM" id="SSF53738">
    <property type="entry name" value="Phosphoglucomutase, first 3 domains"/>
    <property type="match status" value="3"/>
</dbReference>
<dbReference type="EMBL" id="PDSL01000044">
    <property type="protein sequence ID" value="PIE32660.1"/>
    <property type="molecule type" value="Genomic_DNA"/>
</dbReference>
<dbReference type="Pfam" id="PF02878">
    <property type="entry name" value="PGM_PMM_I"/>
    <property type="match status" value="1"/>
</dbReference>
<comment type="caution">
    <text evidence="12">The sequence shown here is derived from an EMBL/GenBank/DDBJ whole genome shotgun (WGS) entry which is preliminary data.</text>
</comment>
<evidence type="ECO:0000256" key="5">
    <source>
        <dbReference type="ARBA" id="ARBA00022842"/>
    </source>
</evidence>
<evidence type="ECO:0000313" key="12">
    <source>
        <dbReference type="EMBL" id="PIE32660.1"/>
    </source>
</evidence>
<keyword evidence="3" id="KW-0597">Phosphoprotein</keyword>
<dbReference type="InterPro" id="IPR005841">
    <property type="entry name" value="Alpha-D-phosphohexomutase_SF"/>
</dbReference>
<dbReference type="Gene3D" id="3.40.120.10">
    <property type="entry name" value="Alpha-D-Glucose-1,6-Bisphosphate, subunit A, domain 3"/>
    <property type="match status" value="3"/>
</dbReference>
<dbReference type="InterPro" id="IPR005843">
    <property type="entry name" value="A-D-PHexomutase_C"/>
</dbReference>
<gene>
    <name evidence="12" type="ORF">CSA55_03065</name>
</gene>
<dbReference type="PANTHER" id="PTHR45745">
    <property type="entry name" value="PHOSPHOMANNOMUTASE 45A"/>
    <property type="match status" value="1"/>
</dbReference>
<evidence type="ECO:0000256" key="6">
    <source>
        <dbReference type="ARBA" id="ARBA00023235"/>
    </source>
</evidence>
<keyword evidence="6" id="KW-0413">Isomerase</keyword>
<evidence type="ECO:0000259" key="9">
    <source>
        <dbReference type="Pfam" id="PF02878"/>
    </source>
</evidence>
<evidence type="ECO:0000259" key="8">
    <source>
        <dbReference type="Pfam" id="PF00408"/>
    </source>
</evidence>
<dbReference type="InterPro" id="IPR016066">
    <property type="entry name" value="A-D-PHexomutase_CS"/>
</dbReference>
<feature type="domain" description="Alpha-D-phosphohexomutase alpha/beta/alpha" evidence="11">
    <location>
        <begin position="317"/>
        <end position="435"/>
    </location>
</feature>
<accession>A0A2G6KBB6</accession>
<dbReference type="Proteomes" id="UP000230914">
    <property type="component" value="Unassembled WGS sequence"/>
</dbReference>
<dbReference type="InterPro" id="IPR005846">
    <property type="entry name" value="A-D-PHexomutase_a/b/a-III"/>
</dbReference>
<dbReference type="GO" id="GO:0000287">
    <property type="term" value="F:magnesium ion binding"/>
    <property type="evidence" value="ECO:0007669"/>
    <property type="project" value="InterPro"/>
</dbReference>
<evidence type="ECO:0000256" key="2">
    <source>
        <dbReference type="ARBA" id="ARBA00010231"/>
    </source>
</evidence>
<dbReference type="Pfam" id="PF02879">
    <property type="entry name" value="PGM_PMM_II"/>
    <property type="match status" value="1"/>
</dbReference>
<dbReference type="GO" id="GO:0008973">
    <property type="term" value="F:phosphopentomutase activity"/>
    <property type="evidence" value="ECO:0007669"/>
    <property type="project" value="TreeGrafter"/>
</dbReference>
<organism evidence="12 13">
    <name type="scientific">Ilumatobacter coccineus</name>
    <dbReference type="NCBI Taxonomy" id="467094"/>
    <lineage>
        <taxon>Bacteria</taxon>
        <taxon>Bacillati</taxon>
        <taxon>Actinomycetota</taxon>
        <taxon>Acidimicrobiia</taxon>
        <taxon>Acidimicrobiales</taxon>
        <taxon>Ilumatobacteraceae</taxon>
        <taxon>Ilumatobacter</taxon>
    </lineage>
</organism>
<keyword evidence="5 7" id="KW-0460">Magnesium</keyword>
<dbReference type="Pfam" id="PF00408">
    <property type="entry name" value="PGM_PMM_IV"/>
    <property type="match status" value="1"/>
</dbReference>
<dbReference type="GO" id="GO:0006166">
    <property type="term" value="P:purine ribonucleoside salvage"/>
    <property type="evidence" value="ECO:0007669"/>
    <property type="project" value="TreeGrafter"/>
</dbReference>
<dbReference type="PROSITE" id="PS00710">
    <property type="entry name" value="PGM_PMM"/>
    <property type="match status" value="1"/>
</dbReference>
<dbReference type="PANTHER" id="PTHR45745:SF1">
    <property type="entry name" value="PHOSPHOGLUCOMUTASE 2B-RELATED"/>
    <property type="match status" value="1"/>
</dbReference>
<keyword evidence="4 7" id="KW-0479">Metal-binding</keyword>
<feature type="domain" description="Alpha-D-phosphohexomutase C-terminal" evidence="8">
    <location>
        <begin position="458"/>
        <end position="515"/>
    </location>
</feature>
<evidence type="ECO:0000256" key="1">
    <source>
        <dbReference type="ARBA" id="ARBA00001946"/>
    </source>
</evidence>
<dbReference type="InterPro" id="IPR036900">
    <property type="entry name" value="A-D-PHexomutase_C_sf"/>
</dbReference>
<evidence type="ECO:0000259" key="10">
    <source>
        <dbReference type="Pfam" id="PF02879"/>
    </source>
</evidence>
<dbReference type="InterPro" id="IPR005844">
    <property type="entry name" value="A-D-PHexomutase_a/b/a-I"/>
</dbReference>
<evidence type="ECO:0000256" key="4">
    <source>
        <dbReference type="ARBA" id="ARBA00022723"/>
    </source>
</evidence>
<dbReference type="Pfam" id="PF02880">
    <property type="entry name" value="PGM_PMM_III"/>
    <property type="match status" value="1"/>
</dbReference>
<dbReference type="CDD" id="cd05799">
    <property type="entry name" value="PGM2"/>
    <property type="match status" value="1"/>
</dbReference>
<dbReference type="InterPro" id="IPR016055">
    <property type="entry name" value="A-D-PHexomutase_a/b/a-I/II/III"/>
</dbReference>
<dbReference type="SUPFAM" id="SSF55957">
    <property type="entry name" value="Phosphoglucomutase, C-terminal domain"/>
    <property type="match status" value="1"/>
</dbReference>
<dbReference type="InterPro" id="IPR005845">
    <property type="entry name" value="A-D-PHexomutase_a/b/a-II"/>
</dbReference>
<evidence type="ECO:0000256" key="7">
    <source>
        <dbReference type="RuleBase" id="RU004326"/>
    </source>
</evidence>
<reference evidence="12 13" key="1">
    <citation type="submission" date="2017-10" db="EMBL/GenBank/DDBJ databases">
        <title>Novel microbial diversity and functional potential in the marine mammal oral microbiome.</title>
        <authorList>
            <person name="Dudek N.K."/>
            <person name="Sun C.L."/>
            <person name="Burstein D."/>
            <person name="Kantor R.S."/>
            <person name="Aliaga Goltsman D.S."/>
            <person name="Bik E.M."/>
            <person name="Thomas B.C."/>
            <person name="Banfield J.F."/>
            <person name="Relman D.A."/>
        </authorList>
    </citation>
    <scope>NUCLEOTIDE SEQUENCE [LARGE SCALE GENOMIC DNA]</scope>
    <source>
        <strain evidence="12">DOLJORAL78_61_10</strain>
    </source>
</reference>
<name>A0A2G6KBB6_9ACTN</name>
<proteinExistence type="inferred from homology"/>
<evidence type="ECO:0000313" key="13">
    <source>
        <dbReference type="Proteomes" id="UP000230914"/>
    </source>
</evidence>
<comment type="similarity">
    <text evidence="2 7">Belongs to the phosphohexose mutase family.</text>
</comment>
<dbReference type="AlphaFoldDB" id="A0A2G6KBB6"/>
<evidence type="ECO:0000256" key="3">
    <source>
        <dbReference type="ARBA" id="ARBA00022553"/>
    </source>
</evidence>
<dbReference type="Gene3D" id="3.30.310.50">
    <property type="entry name" value="Alpha-D-phosphohexomutase, C-terminal domain"/>
    <property type="match status" value="1"/>
</dbReference>
<dbReference type="GO" id="GO:0005975">
    <property type="term" value="P:carbohydrate metabolic process"/>
    <property type="evidence" value="ECO:0007669"/>
    <property type="project" value="InterPro"/>
</dbReference>
<sequence>MTTLRDRAERWLASEPDADIASELRDLLGGDDAILVERFTGRLEFGTAGLRAAVGAGPQRMNRLVVRQAAAGLARYLLKLYPDAAERGVVIGYDARRKSDVFASDTARIMAAYGIRSYLFDQKVPTPVVAWAITELNAVAGVVVTASHNPPADNGYKVYLADGAQIVPPHDSGISAQISEVDPTATELASDDDPLIGTVGDDMIDAYVASVPKVRLRPEVDGITVAYSAMHGVGGEILMKAFEVSGFPAPVPVAAQFEPDGSFPTVSFPNPEEPGAMDLLLATAESCGAQLAIANDPDADRLAAAIPTPDGGWRRLEGDEIGWLLADHILANTTGDDRLVITTLVSSSLLSKMAAAAGIESVETFTGFKWIARATLDRPDKRLVFGYEQALGYLVCDQPLDKDGITAAVLFAELAAVAAADGVTLQDRLDDIAQRFGLHRLADAAVRMPPEDGAARVNALRSNPPAEIAGRAVVSTEDYPDANLLRFYLDGGVRIQVRPSGTEPKVKIYGEAVDADPQPFVAGLAELLQSS</sequence>
<dbReference type="PRINTS" id="PR00509">
    <property type="entry name" value="PGMPMM"/>
</dbReference>
<comment type="cofactor">
    <cofactor evidence="1">
        <name>Mg(2+)</name>
        <dbReference type="ChEBI" id="CHEBI:18420"/>
    </cofactor>
</comment>